<evidence type="ECO:0000313" key="3">
    <source>
        <dbReference type="Proteomes" id="UP001597068"/>
    </source>
</evidence>
<feature type="transmembrane region" description="Helical" evidence="1">
    <location>
        <begin position="203"/>
        <end position="223"/>
    </location>
</feature>
<feature type="transmembrane region" description="Helical" evidence="1">
    <location>
        <begin position="229"/>
        <end position="253"/>
    </location>
</feature>
<organism evidence="2 3">
    <name type="scientific">Williamsia deligens</name>
    <dbReference type="NCBI Taxonomy" id="321325"/>
    <lineage>
        <taxon>Bacteria</taxon>
        <taxon>Bacillati</taxon>
        <taxon>Actinomycetota</taxon>
        <taxon>Actinomycetes</taxon>
        <taxon>Mycobacteriales</taxon>
        <taxon>Nocardiaceae</taxon>
        <taxon>Williamsia</taxon>
    </lineage>
</organism>
<dbReference type="Proteomes" id="UP001597068">
    <property type="component" value="Unassembled WGS sequence"/>
</dbReference>
<evidence type="ECO:0008006" key="4">
    <source>
        <dbReference type="Google" id="ProtNLM"/>
    </source>
</evidence>
<evidence type="ECO:0000256" key="1">
    <source>
        <dbReference type="SAM" id="Phobius"/>
    </source>
</evidence>
<reference evidence="3" key="1">
    <citation type="journal article" date="2019" name="Int. J. Syst. Evol. Microbiol.">
        <title>The Global Catalogue of Microorganisms (GCM) 10K type strain sequencing project: providing services to taxonomists for standard genome sequencing and annotation.</title>
        <authorList>
            <consortium name="The Broad Institute Genomics Platform"/>
            <consortium name="The Broad Institute Genome Sequencing Center for Infectious Disease"/>
            <person name="Wu L."/>
            <person name="Ma J."/>
        </authorList>
    </citation>
    <scope>NUCLEOTIDE SEQUENCE [LARGE SCALE GENOMIC DNA]</scope>
    <source>
        <strain evidence="3">CCUG 50873</strain>
    </source>
</reference>
<dbReference type="InterPro" id="IPR007136">
    <property type="entry name" value="DUF347"/>
</dbReference>
<feature type="transmembrane region" description="Helical" evidence="1">
    <location>
        <begin position="59"/>
        <end position="76"/>
    </location>
</feature>
<accession>A0ABW3GCY8</accession>
<dbReference type="RefSeq" id="WP_253645473.1">
    <property type="nucleotide sequence ID" value="NZ_BAAAMO010000002.1"/>
</dbReference>
<keyword evidence="1" id="KW-0812">Transmembrane</keyword>
<feature type="transmembrane region" description="Helical" evidence="1">
    <location>
        <begin position="176"/>
        <end position="196"/>
    </location>
</feature>
<protein>
    <recommendedName>
        <fullName evidence="4">Membrane-anchored protein</fullName>
    </recommendedName>
</protein>
<dbReference type="Pfam" id="PF03988">
    <property type="entry name" value="DUF347"/>
    <property type="match status" value="4"/>
</dbReference>
<name>A0ABW3GCY8_9NOCA</name>
<dbReference type="EMBL" id="JBHTIL010000001">
    <property type="protein sequence ID" value="MFD0926667.1"/>
    <property type="molecule type" value="Genomic_DNA"/>
</dbReference>
<feature type="transmembrane region" description="Helical" evidence="1">
    <location>
        <begin position="148"/>
        <end position="170"/>
    </location>
</feature>
<proteinExistence type="predicted"/>
<feature type="transmembrane region" description="Helical" evidence="1">
    <location>
        <begin position="107"/>
        <end position="127"/>
    </location>
</feature>
<comment type="caution">
    <text evidence="2">The sequence shown here is derived from an EMBL/GenBank/DDBJ whole genome shotgun (WGS) entry which is preliminary data.</text>
</comment>
<feature type="transmembrane region" description="Helical" evidence="1">
    <location>
        <begin position="83"/>
        <end position="101"/>
    </location>
</feature>
<keyword evidence="1" id="KW-1133">Transmembrane helix</keyword>
<gene>
    <name evidence="2" type="ORF">ACFQ04_13065</name>
</gene>
<keyword evidence="3" id="KW-1185">Reference proteome</keyword>
<keyword evidence="1" id="KW-0472">Membrane</keyword>
<evidence type="ECO:0000313" key="2">
    <source>
        <dbReference type="EMBL" id="MFD0926667.1"/>
    </source>
</evidence>
<sequence>MTAQPDGSMTAPSARLTPASSVWLRVPEVTALFWTIKILTTGMGETLSDYLGTHLAPEIAGVIILAAFIAAFVVLFRSTSFYAWRYWAAVSMVSVLGTVVADVIHAVGIPYVVSSAVFGVAVAVILWTWRRATGSLDVHDITTRRAELYYWATVCATFALGTALGDWTAASLHLGYLLSAVVFGVAICLPLVGWRLGMNAVTAFWIAYVLTRPLGASTADWLADARHGGLGWGTGPVTAGWVIAIVVLVAVVARRDRRPAPLPQR</sequence>